<evidence type="ECO:0000256" key="1">
    <source>
        <dbReference type="SAM" id="SignalP"/>
    </source>
</evidence>
<gene>
    <name evidence="2" type="ORF">DCK97_03775</name>
</gene>
<dbReference type="Proteomes" id="UP000257706">
    <property type="component" value="Unassembled WGS sequence"/>
</dbReference>
<evidence type="ECO:0000313" key="3">
    <source>
        <dbReference type="Proteomes" id="UP000257706"/>
    </source>
</evidence>
<name>A0A3B9IFH0_9PROT</name>
<dbReference type="AlphaFoldDB" id="A0A3B9IFH0"/>
<organism evidence="2 3">
    <name type="scientific">Tistrella mobilis</name>
    <dbReference type="NCBI Taxonomy" id="171437"/>
    <lineage>
        <taxon>Bacteria</taxon>
        <taxon>Pseudomonadati</taxon>
        <taxon>Pseudomonadota</taxon>
        <taxon>Alphaproteobacteria</taxon>
        <taxon>Geminicoccales</taxon>
        <taxon>Geminicoccaceae</taxon>
        <taxon>Tistrella</taxon>
    </lineage>
</organism>
<protein>
    <recommendedName>
        <fullName evidence="4">Lipoprotein</fullName>
    </recommendedName>
</protein>
<sequence length="159" mass="16654">MFRSPVKAAALAALLFTAACSHQMQSRVRVEDYGPFVGVGDGSIVGQGFMRQVGGGVVTCAGAQVIAVPSTQYTRERFAAALSGLQVNDPDAHTFATLGVTKLSRCDAQGNFTIENLRPGTWLVATDVTWMVGYSAQGGSVVGEAQVSEGKATKIILTR</sequence>
<evidence type="ECO:0008006" key="4">
    <source>
        <dbReference type="Google" id="ProtNLM"/>
    </source>
</evidence>
<feature type="chain" id="PRO_5017632283" description="Lipoprotein" evidence="1">
    <location>
        <begin position="24"/>
        <end position="159"/>
    </location>
</feature>
<dbReference type="SUPFAM" id="SSF117074">
    <property type="entry name" value="Hypothetical protein PA1324"/>
    <property type="match status" value="1"/>
</dbReference>
<reference evidence="2 3" key="1">
    <citation type="journal article" date="2018" name="Nat. Biotechnol.">
        <title>A standardized bacterial taxonomy based on genome phylogeny substantially revises the tree of life.</title>
        <authorList>
            <person name="Parks D.H."/>
            <person name="Chuvochina M."/>
            <person name="Waite D.W."/>
            <person name="Rinke C."/>
            <person name="Skarshewski A."/>
            <person name="Chaumeil P.A."/>
            <person name="Hugenholtz P."/>
        </authorList>
    </citation>
    <scope>NUCLEOTIDE SEQUENCE [LARGE SCALE GENOMIC DNA]</scope>
    <source>
        <strain evidence="2">UBA8739</strain>
    </source>
</reference>
<keyword evidence="1" id="KW-0732">Signal</keyword>
<proteinExistence type="predicted"/>
<dbReference type="PROSITE" id="PS51257">
    <property type="entry name" value="PROKAR_LIPOPROTEIN"/>
    <property type="match status" value="1"/>
</dbReference>
<dbReference type="EMBL" id="DMAI01000060">
    <property type="protein sequence ID" value="HAE46520.1"/>
    <property type="molecule type" value="Genomic_DNA"/>
</dbReference>
<feature type="signal peptide" evidence="1">
    <location>
        <begin position="1"/>
        <end position="23"/>
    </location>
</feature>
<accession>A0A3B9IFH0</accession>
<evidence type="ECO:0000313" key="2">
    <source>
        <dbReference type="EMBL" id="HAE46520.1"/>
    </source>
</evidence>
<comment type="caution">
    <text evidence="2">The sequence shown here is derived from an EMBL/GenBank/DDBJ whole genome shotgun (WGS) entry which is preliminary data.</text>
</comment>